<accession>A0A1H9HZL0</accession>
<dbReference type="Proteomes" id="UP000198556">
    <property type="component" value="Unassembled WGS sequence"/>
</dbReference>
<dbReference type="STRING" id="137733.SAMN05421767_1048"/>
<evidence type="ECO:0000256" key="1">
    <source>
        <dbReference type="SAM" id="Coils"/>
    </source>
</evidence>
<keyword evidence="1" id="KW-0175">Coiled coil</keyword>
<evidence type="ECO:0000313" key="3">
    <source>
        <dbReference type="Proteomes" id="UP000198556"/>
    </source>
</evidence>
<dbReference type="AlphaFoldDB" id="A0A1H9HZL0"/>
<reference evidence="2 3" key="1">
    <citation type="submission" date="2016-10" db="EMBL/GenBank/DDBJ databases">
        <authorList>
            <person name="de Groot N.N."/>
        </authorList>
    </citation>
    <scope>NUCLEOTIDE SEQUENCE [LARGE SCALE GENOMIC DNA]</scope>
    <source>
        <strain evidence="2 3">DSM 15827</strain>
    </source>
</reference>
<sequence>MLLNNYFQLIGEISKNSIIQSDNEHFSYQLKVLDSNEVLIIEVPIEQAKEMNSLFKPTPIMIVVDGIISKKKGSYDSTLIQKNYLVINQVTNIDTKDNEVEEVKEEIEEIEEEVDNEGFEVIFTLDELRVDES</sequence>
<dbReference type="RefSeq" id="WP_089745930.1">
    <property type="nucleotide sequence ID" value="NZ_FOGF01000004.1"/>
</dbReference>
<dbReference type="EMBL" id="FOGF01000004">
    <property type="protein sequence ID" value="SEQ67800.1"/>
    <property type="molecule type" value="Genomic_DNA"/>
</dbReference>
<feature type="coiled-coil region" evidence="1">
    <location>
        <begin position="93"/>
        <end position="120"/>
    </location>
</feature>
<protein>
    <submittedName>
        <fullName evidence="2">Uncharacterized protein</fullName>
    </submittedName>
</protein>
<name>A0A1H9HZL0_9LACT</name>
<keyword evidence="3" id="KW-1185">Reference proteome</keyword>
<gene>
    <name evidence="2" type="ORF">SAMN05421767_1048</name>
</gene>
<organism evidence="2 3">
    <name type="scientific">Granulicatella balaenopterae</name>
    <dbReference type="NCBI Taxonomy" id="137733"/>
    <lineage>
        <taxon>Bacteria</taxon>
        <taxon>Bacillati</taxon>
        <taxon>Bacillota</taxon>
        <taxon>Bacilli</taxon>
        <taxon>Lactobacillales</taxon>
        <taxon>Carnobacteriaceae</taxon>
        <taxon>Granulicatella</taxon>
    </lineage>
</organism>
<evidence type="ECO:0000313" key="2">
    <source>
        <dbReference type="EMBL" id="SEQ67800.1"/>
    </source>
</evidence>
<proteinExistence type="predicted"/>